<dbReference type="PIRSF" id="PIRSF006483">
    <property type="entry name" value="Membrane_protein_YitT"/>
    <property type="match status" value="1"/>
</dbReference>
<evidence type="ECO:0000256" key="4">
    <source>
        <dbReference type="ARBA" id="ARBA00022989"/>
    </source>
</evidence>
<sequence>MKFNNYPRDIFAAIFFGITSAIGIQLLLQPAKIYTAGVMGAGQLISNLFAEFAKINSPVYLWYFIINVPIILIAWFKLGRRFTVLSLIAVASSTLFIKFIPLNPITSDPMLASVFGGVMVGVGTGYCFRCGFSTGGTDIIALLVQKSTGKSVGEIGFYVNAVILSIAGVVFGWELALYSIVSIYVTYLLVDKMYIQQQKITVTVYSHHIDDVSQELLKTVHRGVTLDHHLQGGYSGEPIGSATMVLTRYQLFFVRDAVSRIDPEAFINIQPTMSIMGNFFDN</sequence>
<dbReference type="OrthoDB" id="2417289at2"/>
<protein>
    <recommendedName>
        <fullName evidence="7">DUF2179 domain-containing protein</fullName>
    </recommendedName>
</protein>
<feature type="transmembrane region" description="Helical" evidence="6">
    <location>
        <begin position="157"/>
        <end position="190"/>
    </location>
</feature>
<dbReference type="PANTHER" id="PTHR33545:SF5">
    <property type="entry name" value="UPF0750 MEMBRANE PROTEIN YITT"/>
    <property type="match status" value="1"/>
</dbReference>
<dbReference type="PANTHER" id="PTHR33545">
    <property type="entry name" value="UPF0750 MEMBRANE PROTEIN YITT-RELATED"/>
    <property type="match status" value="1"/>
</dbReference>
<dbReference type="EMBL" id="AZDG01000014">
    <property type="protein sequence ID" value="KRK64235.1"/>
    <property type="molecule type" value="Genomic_DNA"/>
</dbReference>
<reference evidence="8 9" key="1">
    <citation type="journal article" date="2015" name="Genome Announc.">
        <title>Expanding the biotechnology potential of lactobacilli through comparative genomics of 213 strains and associated genera.</title>
        <authorList>
            <person name="Sun Z."/>
            <person name="Harris H.M."/>
            <person name="McCann A."/>
            <person name="Guo C."/>
            <person name="Argimon S."/>
            <person name="Zhang W."/>
            <person name="Yang X."/>
            <person name="Jeffery I.B."/>
            <person name="Cooney J.C."/>
            <person name="Kagawa T.F."/>
            <person name="Liu W."/>
            <person name="Song Y."/>
            <person name="Salvetti E."/>
            <person name="Wrobel A."/>
            <person name="Rasinkangas P."/>
            <person name="Parkhill J."/>
            <person name="Rea M.C."/>
            <person name="O'Sullivan O."/>
            <person name="Ritari J."/>
            <person name="Douillard F.P."/>
            <person name="Paul Ross R."/>
            <person name="Yang R."/>
            <person name="Briner A.E."/>
            <person name="Felis G.E."/>
            <person name="de Vos W.M."/>
            <person name="Barrangou R."/>
            <person name="Klaenhammer T.R."/>
            <person name="Caufield P.W."/>
            <person name="Cui Y."/>
            <person name="Zhang H."/>
            <person name="O'Toole P.W."/>
        </authorList>
    </citation>
    <scope>NUCLEOTIDE SEQUENCE [LARGE SCALE GENOMIC DNA]</scope>
    <source>
        <strain evidence="8 9">DSM 20183</strain>
    </source>
</reference>
<evidence type="ECO:0000256" key="2">
    <source>
        <dbReference type="ARBA" id="ARBA00022475"/>
    </source>
</evidence>
<dbReference type="GO" id="GO:0005886">
    <property type="term" value="C:plasma membrane"/>
    <property type="evidence" value="ECO:0007669"/>
    <property type="project" value="UniProtKB-SubCell"/>
</dbReference>
<keyword evidence="4 6" id="KW-1133">Transmembrane helix</keyword>
<dbReference type="InterPro" id="IPR003740">
    <property type="entry name" value="YitT"/>
</dbReference>
<dbReference type="CDD" id="cd16380">
    <property type="entry name" value="YitT_C"/>
    <property type="match status" value="1"/>
</dbReference>
<dbReference type="InterPro" id="IPR019264">
    <property type="entry name" value="DUF2179"/>
</dbReference>
<comment type="caution">
    <text evidence="8">The sequence shown here is derived from an EMBL/GenBank/DDBJ whole genome shotgun (WGS) entry which is preliminary data.</text>
</comment>
<evidence type="ECO:0000313" key="9">
    <source>
        <dbReference type="Proteomes" id="UP000050929"/>
    </source>
</evidence>
<dbReference type="STRING" id="1423811.FC72_GL000547"/>
<evidence type="ECO:0000256" key="3">
    <source>
        <dbReference type="ARBA" id="ARBA00022692"/>
    </source>
</evidence>
<dbReference type="PATRIC" id="fig|1423811.3.peg.555"/>
<gene>
    <name evidence="8" type="ORF">FC72_GL000547</name>
</gene>
<dbReference type="InterPro" id="IPR015867">
    <property type="entry name" value="N-reg_PII/ATP_PRibTrfase_C"/>
</dbReference>
<dbReference type="Pfam" id="PF10035">
    <property type="entry name" value="DUF2179"/>
    <property type="match status" value="1"/>
</dbReference>
<dbReference type="Pfam" id="PF02588">
    <property type="entry name" value="YitT_membrane"/>
    <property type="match status" value="1"/>
</dbReference>
<dbReference type="Gene3D" id="3.30.70.120">
    <property type="match status" value="1"/>
</dbReference>
<evidence type="ECO:0000256" key="6">
    <source>
        <dbReference type="SAM" id="Phobius"/>
    </source>
</evidence>
<dbReference type="InterPro" id="IPR051461">
    <property type="entry name" value="UPF0750_membrane"/>
</dbReference>
<feature type="domain" description="DUF2179" evidence="7">
    <location>
        <begin position="222"/>
        <end position="277"/>
    </location>
</feature>
<evidence type="ECO:0000313" key="8">
    <source>
        <dbReference type="EMBL" id="KRK64235.1"/>
    </source>
</evidence>
<dbReference type="RefSeq" id="WP_057766137.1">
    <property type="nucleotide sequence ID" value="NZ_AZDG01000014.1"/>
</dbReference>
<evidence type="ECO:0000259" key="7">
    <source>
        <dbReference type="Pfam" id="PF10035"/>
    </source>
</evidence>
<proteinExistence type="predicted"/>
<evidence type="ECO:0000256" key="5">
    <source>
        <dbReference type="ARBA" id="ARBA00023136"/>
    </source>
</evidence>
<feature type="transmembrane region" description="Helical" evidence="6">
    <location>
        <begin position="59"/>
        <end position="76"/>
    </location>
</feature>
<name>A0A0R1IZF2_9LACO</name>
<evidence type="ECO:0000256" key="1">
    <source>
        <dbReference type="ARBA" id="ARBA00004651"/>
    </source>
</evidence>
<keyword evidence="2" id="KW-1003">Cell membrane</keyword>
<dbReference type="AlphaFoldDB" id="A0A0R1IZF2"/>
<keyword evidence="5 6" id="KW-0472">Membrane</keyword>
<keyword evidence="3 6" id="KW-0812">Transmembrane</keyword>
<organism evidence="8 9">
    <name type="scientific">Companilactobacillus tucceti DSM 20183</name>
    <dbReference type="NCBI Taxonomy" id="1423811"/>
    <lineage>
        <taxon>Bacteria</taxon>
        <taxon>Bacillati</taxon>
        <taxon>Bacillota</taxon>
        <taxon>Bacilli</taxon>
        <taxon>Lactobacillales</taxon>
        <taxon>Lactobacillaceae</taxon>
        <taxon>Companilactobacillus</taxon>
    </lineage>
</organism>
<keyword evidence="9" id="KW-1185">Reference proteome</keyword>
<dbReference type="Proteomes" id="UP000050929">
    <property type="component" value="Unassembled WGS sequence"/>
</dbReference>
<feature type="transmembrane region" description="Helical" evidence="6">
    <location>
        <begin position="83"/>
        <end position="101"/>
    </location>
</feature>
<comment type="subcellular location">
    <subcellularLocation>
        <location evidence="1">Cell membrane</location>
        <topology evidence="1">Multi-pass membrane protein</topology>
    </subcellularLocation>
</comment>
<feature type="transmembrane region" description="Helical" evidence="6">
    <location>
        <begin position="6"/>
        <end position="28"/>
    </location>
</feature>
<accession>A0A0R1IZF2</accession>